<comment type="pathway">
    <text evidence="3">Glycan metabolism; N-glycan degradation.</text>
</comment>
<feature type="domain" description="Glycoside hydrolase family 2 immunoglobulin-like beta-sandwich" evidence="13">
    <location>
        <begin position="189"/>
        <end position="292"/>
    </location>
</feature>
<proteinExistence type="inferred from homology"/>
<dbReference type="InterPro" id="IPR054593">
    <property type="entry name" value="Beta-mannosidase-like_N2"/>
</dbReference>
<gene>
    <name evidence="17" type="primary">csxA_2</name>
    <name evidence="17" type="ORF">PMF13cell1_02731</name>
</gene>
<dbReference type="SUPFAM" id="SSF49303">
    <property type="entry name" value="beta-Galactosidase/glucuronidase domain"/>
    <property type="match status" value="3"/>
</dbReference>
<evidence type="ECO:0000256" key="9">
    <source>
        <dbReference type="ARBA" id="ARBA00023295"/>
    </source>
</evidence>
<keyword evidence="6" id="KW-0964">Secreted</keyword>
<feature type="domain" description="Beta-mannosidase Ig-fold" evidence="14">
    <location>
        <begin position="750"/>
        <end position="830"/>
    </location>
</feature>
<dbReference type="AlphaFoldDB" id="A0A4P6M1K1"/>
<comment type="subunit">
    <text evidence="4">Homodimer.</text>
</comment>
<evidence type="ECO:0000256" key="4">
    <source>
        <dbReference type="ARBA" id="ARBA00011738"/>
    </source>
</evidence>
<dbReference type="SUPFAM" id="SSF51445">
    <property type="entry name" value="(Trans)glycosidases"/>
    <property type="match status" value="1"/>
</dbReference>
<accession>A0A4P6M1K1</accession>
<dbReference type="EC" id="3.2.1.25" evidence="5"/>
<dbReference type="InterPro" id="IPR041447">
    <property type="entry name" value="Mannosidase_ig"/>
</dbReference>
<comment type="similarity">
    <text evidence="10">Belongs to the glycosyl hydrolase 2 family. Beta-mannosidase B subfamily.</text>
</comment>
<reference evidence="17 18" key="1">
    <citation type="submission" date="2019-01" db="EMBL/GenBank/DDBJ databases">
        <title>PMF-metabolizing Aryl O-demethylase.</title>
        <authorList>
            <person name="Kim M."/>
        </authorList>
    </citation>
    <scope>NUCLEOTIDE SEQUENCE [LARGE SCALE GENOMIC DNA]</scope>
    <source>
        <strain evidence="17 18">PMF1</strain>
    </source>
</reference>
<feature type="domain" description="Mannosidase Ig/CBM-like" evidence="15">
    <location>
        <begin position="656"/>
        <end position="745"/>
    </location>
</feature>
<dbReference type="Pfam" id="PF22666">
    <property type="entry name" value="Glyco_hydro_2_N2"/>
    <property type="match status" value="1"/>
</dbReference>
<evidence type="ECO:0000259" key="15">
    <source>
        <dbReference type="Pfam" id="PF17786"/>
    </source>
</evidence>
<dbReference type="GO" id="GO:0006516">
    <property type="term" value="P:glycoprotein catabolic process"/>
    <property type="evidence" value="ECO:0007669"/>
    <property type="project" value="TreeGrafter"/>
</dbReference>
<dbReference type="InterPro" id="IPR041625">
    <property type="entry name" value="Beta-mannosidase_Ig"/>
</dbReference>
<dbReference type="Gene3D" id="2.60.120.260">
    <property type="entry name" value="Galactose-binding domain-like"/>
    <property type="match status" value="1"/>
</dbReference>
<evidence type="ECO:0000313" key="18">
    <source>
        <dbReference type="Proteomes" id="UP000289794"/>
    </source>
</evidence>
<dbReference type="GO" id="GO:0004567">
    <property type="term" value="F:beta-mannosidase activity"/>
    <property type="evidence" value="ECO:0007669"/>
    <property type="project" value="UniProtKB-EC"/>
</dbReference>
<dbReference type="InterPro" id="IPR050887">
    <property type="entry name" value="Beta-mannosidase_GH2"/>
</dbReference>
<evidence type="ECO:0000259" key="16">
    <source>
        <dbReference type="Pfam" id="PF22666"/>
    </source>
</evidence>
<dbReference type="RefSeq" id="WP_130181049.1">
    <property type="nucleotide sequence ID" value="NZ_CP035945.1"/>
</dbReference>
<keyword evidence="9 17" id="KW-0326">Glycosidase</keyword>
<dbReference type="FunFam" id="3.20.20.80:FF:000050">
    <property type="entry name" value="Beta-mannosidase B"/>
    <property type="match status" value="1"/>
</dbReference>
<name>A0A4P6M1K1_9FIRM</name>
<keyword evidence="7 17" id="KW-0378">Hydrolase</keyword>
<dbReference type="Gene3D" id="2.60.40.10">
    <property type="entry name" value="Immunoglobulins"/>
    <property type="match status" value="3"/>
</dbReference>
<evidence type="ECO:0000256" key="1">
    <source>
        <dbReference type="ARBA" id="ARBA00000829"/>
    </source>
</evidence>
<feature type="domain" description="Beta-mannosidase-like galactose-binding" evidence="16">
    <location>
        <begin position="11"/>
        <end position="179"/>
    </location>
</feature>
<dbReference type="Pfam" id="PF00703">
    <property type="entry name" value="Glyco_hydro_2"/>
    <property type="match status" value="1"/>
</dbReference>
<keyword evidence="8" id="KW-0325">Glycoprotein</keyword>
<evidence type="ECO:0000256" key="6">
    <source>
        <dbReference type="ARBA" id="ARBA00022525"/>
    </source>
</evidence>
<dbReference type="InterPro" id="IPR017853">
    <property type="entry name" value="GH"/>
</dbReference>
<evidence type="ECO:0000259" key="14">
    <source>
        <dbReference type="Pfam" id="PF17753"/>
    </source>
</evidence>
<dbReference type="Proteomes" id="UP000289794">
    <property type="component" value="Chromosome"/>
</dbReference>
<dbReference type="InterPro" id="IPR008979">
    <property type="entry name" value="Galactose-bd-like_sf"/>
</dbReference>
<dbReference type="Pfam" id="PF17753">
    <property type="entry name" value="Ig_mannosidase"/>
    <property type="match status" value="1"/>
</dbReference>
<sequence length="835" mass="98523">MIVQKLGGTDWKYRDIQEKEWHDANVPGTLFMDMIREGRIQNPFYRFQEREFQELAQKDYEYELRFAVQEDVFFREKQFLVFEGIDTIADICLNGVEIAQTENMHRTYRLPVKGILQEGENLLHITLHSPVRYIEEQHRKHPLPEFNTASPHGFSQIRKIHSSFGWDAEPNVPDLGIWREVYIEAYDKARISHVYTRQRHEEGKAFLKTETLVDTVCGREADVSIILYDPEGTEISRKQTKCIESLSEAWIEIENPQIWWPNGYGDQPLYEICVKMQCGEERDEKRFSVGLRTMEVRREKDAFGESFAFYVNGVPVFAKGGSYTPPDKFLTACRGQRHEELIRLCKEANYNCIRIWGGAVYPDDELYDLCDRNGILIWQDLMFACALYPSDEAFLESIREEVRDNVIRLRNHACLVLWCGNNENEWFHDYEHHAEGLTQEVRMKNLQQYEVHLAEVVRKYDPDRLFWPSSPSSGGGYYDPNGYEKGDVHCWYVWYLPAKPYTFYRDCTGRFISEFGLESFQNYKTLCNYLDPEDMSPNSEVMDYMQRCSDNYCNMGNGKIMNYIFQEVQTPQSFKKYIFASQYAQAEGIKYGTCHFRSMKPRCMGALYWQIVDCFPGTSWSGIDYEYRLKVLHYYARRFFKQVILCVREDRFESRRLEILAVNDDPEGFASKLSWSLRDAAGHVVKNGEKTMQIPASSSTVIQEMDWSEEIKEEDRKKYYLELFLYGQNDEMIAEETYLFVKPKHFQFMHPEFMVDVQNQREKYTLNIQTTCFTKCIKMDLEDNDCEFSDNCFDLSPGRTKTVEIDKKSLRRQITKEELKKQLIVENVNDIGKKL</sequence>
<dbReference type="GO" id="GO:0005576">
    <property type="term" value="C:extracellular region"/>
    <property type="evidence" value="ECO:0007669"/>
    <property type="project" value="UniProtKB-SubCell"/>
</dbReference>
<evidence type="ECO:0000313" key="17">
    <source>
        <dbReference type="EMBL" id="QBE97177.1"/>
    </source>
</evidence>
<dbReference type="InterPro" id="IPR036156">
    <property type="entry name" value="Beta-gal/glucu_dom_sf"/>
</dbReference>
<evidence type="ECO:0000256" key="5">
    <source>
        <dbReference type="ARBA" id="ARBA00012754"/>
    </source>
</evidence>
<protein>
    <recommendedName>
        <fullName evidence="11">Beta-mannosidase B</fullName>
        <ecNumber evidence="5">3.2.1.25</ecNumber>
    </recommendedName>
    <alternativeName>
        <fullName evidence="12">Mannanase B</fullName>
    </alternativeName>
</protein>
<dbReference type="InterPro" id="IPR013783">
    <property type="entry name" value="Ig-like_fold"/>
</dbReference>
<evidence type="ECO:0000256" key="7">
    <source>
        <dbReference type="ARBA" id="ARBA00022801"/>
    </source>
</evidence>
<dbReference type="Pfam" id="PF17786">
    <property type="entry name" value="Mannosidase_ig"/>
    <property type="match status" value="1"/>
</dbReference>
<dbReference type="EMBL" id="CP035945">
    <property type="protein sequence ID" value="QBE97177.1"/>
    <property type="molecule type" value="Genomic_DNA"/>
</dbReference>
<evidence type="ECO:0000256" key="12">
    <source>
        <dbReference type="ARBA" id="ARBA00041614"/>
    </source>
</evidence>
<evidence type="ECO:0000256" key="8">
    <source>
        <dbReference type="ARBA" id="ARBA00023180"/>
    </source>
</evidence>
<evidence type="ECO:0000259" key="13">
    <source>
        <dbReference type="Pfam" id="PF00703"/>
    </source>
</evidence>
<evidence type="ECO:0000256" key="3">
    <source>
        <dbReference type="ARBA" id="ARBA00004740"/>
    </source>
</evidence>
<dbReference type="InterPro" id="IPR006102">
    <property type="entry name" value="Ig-like_GH2"/>
</dbReference>
<comment type="catalytic activity">
    <reaction evidence="1">
        <text>Hydrolysis of terminal, non-reducing beta-D-mannose residues in beta-D-mannosides.</text>
        <dbReference type="EC" id="3.2.1.25"/>
    </reaction>
</comment>
<comment type="subcellular location">
    <subcellularLocation>
        <location evidence="2">Secreted</location>
    </subcellularLocation>
</comment>
<dbReference type="KEGG" id="bpro:PMF13cell1_02731"/>
<evidence type="ECO:0000256" key="11">
    <source>
        <dbReference type="ARBA" id="ARBA00041069"/>
    </source>
</evidence>
<dbReference type="GO" id="GO:0005975">
    <property type="term" value="P:carbohydrate metabolic process"/>
    <property type="evidence" value="ECO:0007669"/>
    <property type="project" value="InterPro"/>
</dbReference>
<dbReference type="Gene3D" id="3.20.20.80">
    <property type="entry name" value="Glycosidases"/>
    <property type="match status" value="1"/>
</dbReference>
<evidence type="ECO:0000256" key="2">
    <source>
        <dbReference type="ARBA" id="ARBA00004613"/>
    </source>
</evidence>
<dbReference type="PANTHER" id="PTHR43730">
    <property type="entry name" value="BETA-MANNOSIDASE"/>
    <property type="match status" value="1"/>
</dbReference>
<dbReference type="PANTHER" id="PTHR43730:SF1">
    <property type="entry name" value="BETA-MANNOSIDASE"/>
    <property type="match status" value="1"/>
</dbReference>
<organism evidence="17 18">
    <name type="scientific">Blautia producta</name>
    <dbReference type="NCBI Taxonomy" id="33035"/>
    <lineage>
        <taxon>Bacteria</taxon>
        <taxon>Bacillati</taxon>
        <taxon>Bacillota</taxon>
        <taxon>Clostridia</taxon>
        <taxon>Lachnospirales</taxon>
        <taxon>Lachnospiraceae</taxon>
        <taxon>Blautia</taxon>
    </lineage>
</organism>
<evidence type="ECO:0000256" key="10">
    <source>
        <dbReference type="ARBA" id="ARBA00038429"/>
    </source>
</evidence>
<dbReference type="SUPFAM" id="SSF49785">
    <property type="entry name" value="Galactose-binding domain-like"/>
    <property type="match status" value="1"/>
</dbReference>